<feature type="compositionally biased region" description="Low complexity" evidence="2">
    <location>
        <begin position="356"/>
        <end position="379"/>
    </location>
</feature>
<accession>A0A0R0AII9</accession>
<evidence type="ECO:0000256" key="1">
    <source>
        <dbReference type="SAM" id="Coils"/>
    </source>
</evidence>
<protein>
    <submittedName>
        <fullName evidence="3">Thymidine phosphorylase</fullName>
    </submittedName>
</protein>
<proteinExistence type="predicted"/>
<evidence type="ECO:0000256" key="2">
    <source>
        <dbReference type="SAM" id="MobiDB-lite"/>
    </source>
</evidence>
<name>A0A0R0AII9_9GAMM</name>
<sequence>MSGNASTTASHAPARIAGAALPPRVRMLLEQIHALAVEVLEQPLKLTMLGLDRELFQHAEKARSSQLQSDIYAQMRQLRECSDQFPARFFDALEQQLVQFKDARHTAAARTRDASLKTMTLVEDTDIDRDIVLHEMARRESNRSPSPLQLLGQRFGVLAAQPAIEIERLPIGPYALCRALRDCGEQLQLSLETQLLLYQVFERQAMERHSELIDRANILLAREGVLPGLVYRPYLVRPSAPRGGGQNGPSTANANAANGERTAANRPLTGWQGQAPAASWAVLPVEGATAGFPAAVAAAGSAAPSAPSFSAGAGSTGAVPGAMPAGSESGISAPGMSALHSLLDAARHPQPRGNVAASAATATTDDPHTAAAPPAGDAPRPVPSQAVMEVLGRLQAQAASPGTRRSIGDIRNALLGQIKADHGPAASLAPQDADTLDLLGMLYTQIQREVRTEGAAADLLTQLQVPVVRAAIHDEAFFVRDQHPARELLNAVAESGATWLGDDDGDPVLLQKLGEAVNKVVTDYDGNEAVFTEANQQIQNHLRTAARKAEVTERRHVEAARGKERLEAAKQLATRTIDQQCRNGAAPKFVQTLLRQAWADVLTLTLLRQGDNSEEWQQRQVATARISEVTASPAGGEPDVVLGKQIEESLLQVGYHRDEAGAIARRLSTPGGEDDTTSKTELSAKLKARARLGEGSERDEEEDPRRKPVANRSPEEETHYRQLRTMPFGTWFEFTVNQQGDSQRQRLSWYSLITDNVLFVNQRGQKVAEHSLDALARLMAKGQVQVVTEDRGRLIDRAWQATLRTLRSLAGGSSAAESA</sequence>
<dbReference type="RefSeq" id="WP_057505613.1">
    <property type="nucleotide sequence ID" value="NZ_LLXS01000005.1"/>
</dbReference>
<dbReference type="Proteomes" id="UP000050836">
    <property type="component" value="Unassembled WGS sequence"/>
</dbReference>
<feature type="coiled-coil region" evidence="1">
    <location>
        <begin position="535"/>
        <end position="583"/>
    </location>
</feature>
<feature type="region of interest" description="Disordered" evidence="2">
    <location>
        <begin position="687"/>
        <end position="719"/>
    </location>
</feature>
<dbReference type="InterPro" id="IPR012434">
    <property type="entry name" value="DUF1631"/>
</dbReference>
<keyword evidence="1" id="KW-0175">Coiled coil</keyword>
<feature type="compositionally biased region" description="Low complexity" evidence="2">
    <location>
        <begin position="303"/>
        <end position="319"/>
    </location>
</feature>
<gene>
    <name evidence="3" type="ORF">ARC78_03965</name>
</gene>
<comment type="caution">
    <text evidence="3">The sequence shown here is derived from an EMBL/GenBank/DDBJ whole genome shotgun (WGS) entry which is preliminary data.</text>
</comment>
<dbReference type="EMBL" id="LLXS01000005">
    <property type="protein sequence ID" value="KRG44976.1"/>
    <property type="molecule type" value="Genomic_DNA"/>
</dbReference>
<dbReference type="Pfam" id="PF07793">
    <property type="entry name" value="DUF1631"/>
    <property type="match status" value="1"/>
</dbReference>
<evidence type="ECO:0000313" key="4">
    <source>
        <dbReference type="Proteomes" id="UP000050836"/>
    </source>
</evidence>
<evidence type="ECO:0000313" key="3">
    <source>
        <dbReference type="EMBL" id="KRG44976.1"/>
    </source>
</evidence>
<keyword evidence="4" id="KW-1185">Reference proteome</keyword>
<dbReference type="AlphaFoldDB" id="A0A0R0AII9"/>
<feature type="region of interest" description="Disordered" evidence="2">
    <location>
        <begin position="303"/>
        <end position="326"/>
    </location>
</feature>
<feature type="region of interest" description="Disordered" evidence="2">
    <location>
        <begin position="349"/>
        <end position="381"/>
    </location>
</feature>
<reference evidence="3 4" key="1">
    <citation type="submission" date="2015-10" db="EMBL/GenBank/DDBJ databases">
        <title>Genome sequencing and analysis of members of genus Stenotrophomonas.</title>
        <authorList>
            <person name="Patil P.P."/>
            <person name="Midha S."/>
            <person name="Patil P.B."/>
        </authorList>
    </citation>
    <scope>NUCLEOTIDE SEQUENCE [LARGE SCALE GENOMIC DNA]</scope>
    <source>
        <strain evidence="3 4">JCM 9942</strain>
    </source>
</reference>
<organism evidence="3 4">
    <name type="scientific">Stenotrophomonas pictorum JCM 9942</name>
    <dbReference type="NCBI Taxonomy" id="1236960"/>
    <lineage>
        <taxon>Bacteria</taxon>
        <taxon>Pseudomonadati</taxon>
        <taxon>Pseudomonadota</taxon>
        <taxon>Gammaproteobacteria</taxon>
        <taxon>Lysobacterales</taxon>
        <taxon>Lysobacteraceae</taxon>
        <taxon>Stenotrophomonas</taxon>
    </lineage>
</organism>